<evidence type="ECO:0000313" key="1">
    <source>
        <dbReference type="EMBL" id="AWY06553.1"/>
    </source>
</evidence>
<dbReference type="Proteomes" id="UP000250672">
    <property type="component" value="Genome"/>
</dbReference>
<protein>
    <submittedName>
        <fullName evidence="1">Uncharacterized protein</fullName>
    </submittedName>
</protein>
<dbReference type="RefSeq" id="YP_009803109.1">
    <property type="nucleotide sequence ID" value="NC_047991.1"/>
</dbReference>
<keyword evidence="2" id="KW-1185">Reference proteome</keyword>
<accession>A0A2Z4QAC5</accession>
<proteinExistence type="predicted"/>
<dbReference type="KEGG" id="vg:54993667"/>
<evidence type="ECO:0000313" key="2">
    <source>
        <dbReference type="Proteomes" id="UP000250672"/>
    </source>
</evidence>
<dbReference type="EMBL" id="MH271318">
    <property type="protein sequence ID" value="AWY06553.1"/>
    <property type="molecule type" value="Genomic_DNA"/>
</dbReference>
<name>A0A2Z4QAC5_9CAUD</name>
<gene>
    <name evidence="1" type="primary">52</name>
    <name evidence="1" type="ORF">PBI_TRINE_52</name>
</gene>
<sequence length="98" mass="10949">MSAGDREVHAAEVRREWRAILRWRWPDDGTEPPEWAYQLGVSSVGPSKAAVAARLVSGNAEVLRWESRTVIVGRWEEEAEETLWSRGLGEGPGPVPEL</sequence>
<dbReference type="GeneID" id="54993667"/>
<organism evidence="1 2">
    <name type="scientific">Gordonia phage Trine</name>
    <dbReference type="NCBI Taxonomy" id="2201431"/>
    <lineage>
        <taxon>Viruses</taxon>
        <taxon>Duplodnaviria</taxon>
        <taxon>Heunggongvirae</taxon>
        <taxon>Uroviricota</taxon>
        <taxon>Caudoviricetes</taxon>
        <taxon>Trinevirus</taxon>
        <taxon>Trinevirus trine</taxon>
    </lineage>
</organism>
<reference evidence="2" key="1">
    <citation type="submission" date="2018-04" db="EMBL/GenBank/DDBJ databases">
        <authorList>
            <person name="Go L.Y."/>
            <person name="Mitchell J.A."/>
        </authorList>
    </citation>
    <scope>NUCLEOTIDE SEQUENCE [LARGE SCALE GENOMIC DNA]</scope>
</reference>